<reference evidence="9" key="1">
    <citation type="journal article" date="2020" name="Cell">
        <title>Large-Scale Comparative Analyses of Tick Genomes Elucidate Their Genetic Diversity and Vector Capacities.</title>
        <authorList>
            <consortium name="Tick Genome and Microbiome Consortium (TIGMIC)"/>
            <person name="Jia N."/>
            <person name="Wang J."/>
            <person name="Shi W."/>
            <person name="Du L."/>
            <person name="Sun Y."/>
            <person name="Zhan W."/>
            <person name="Jiang J.F."/>
            <person name="Wang Q."/>
            <person name="Zhang B."/>
            <person name="Ji P."/>
            <person name="Bell-Sakyi L."/>
            <person name="Cui X.M."/>
            <person name="Yuan T.T."/>
            <person name="Jiang B.G."/>
            <person name="Yang W.F."/>
            <person name="Lam T.T."/>
            <person name="Chang Q.C."/>
            <person name="Ding S.J."/>
            <person name="Wang X.J."/>
            <person name="Zhu J.G."/>
            <person name="Ruan X.D."/>
            <person name="Zhao L."/>
            <person name="Wei J.T."/>
            <person name="Ye R.Z."/>
            <person name="Que T.C."/>
            <person name="Du C.H."/>
            <person name="Zhou Y.H."/>
            <person name="Cheng J.X."/>
            <person name="Dai P.F."/>
            <person name="Guo W.B."/>
            <person name="Han X.H."/>
            <person name="Huang E.J."/>
            <person name="Li L.F."/>
            <person name="Wei W."/>
            <person name="Gao Y.C."/>
            <person name="Liu J.Z."/>
            <person name="Shao H.Z."/>
            <person name="Wang X."/>
            <person name="Wang C.C."/>
            <person name="Yang T.C."/>
            <person name="Huo Q.B."/>
            <person name="Li W."/>
            <person name="Chen H.Y."/>
            <person name="Chen S.E."/>
            <person name="Zhou L.G."/>
            <person name="Ni X.B."/>
            <person name="Tian J.H."/>
            <person name="Sheng Y."/>
            <person name="Liu T."/>
            <person name="Pan Y.S."/>
            <person name="Xia L.Y."/>
            <person name="Li J."/>
            <person name="Zhao F."/>
            <person name="Cao W.C."/>
        </authorList>
    </citation>
    <scope>NUCLEOTIDE SEQUENCE</scope>
    <source>
        <strain evidence="9">Rmic-2018</strain>
    </source>
</reference>
<feature type="region of interest" description="Disordered" evidence="7">
    <location>
        <begin position="546"/>
        <end position="580"/>
    </location>
</feature>
<evidence type="ECO:0000313" key="10">
    <source>
        <dbReference type="Proteomes" id="UP000821866"/>
    </source>
</evidence>
<evidence type="ECO:0000256" key="5">
    <source>
        <dbReference type="ARBA" id="ARBA00022837"/>
    </source>
</evidence>
<dbReference type="CDD" id="cd16029">
    <property type="entry name" value="4-S"/>
    <property type="match status" value="1"/>
</dbReference>
<dbReference type="GO" id="GO:0046872">
    <property type="term" value="F:metal ion binding"/>
    <property type="evidence" value="ECO:0007669"/>
    <property type="project" value="UniProtKB-KW"/>
</dbReference>
<dbReference type="GO" id="GO:0008484">
    <property type="term" value="F:sulfuric ester hydrolase activity"/>
    <property type="evidence" value="ECO:0007669"/>
    <property type="project" value="InterPro"/>
</dbReference>
<keyword evidence="6" id="KW-0325">Glycoprotein</keyword>
<dbReference type="EMBL" id="JABSTU010000005">
    <property type="protein sequence ID" value="KAH8032652.1"/>
    <property type="molecule type" value="Genomic_DNA"/>
</dbReference>
<dbReference type="InterPro" id="IPR000917">
    <property type="entry name" value="Sulfatase_N"/>
</dbReference>
<dbReference type="PANTHER" id="PTHR10342">
    <property type="entry name" value="ARYLSULFATASE"/>
    <property type="match status" value="1"/>
</dbReference>
<dbReference type="InterPro" id="IPR047115">
    <property type="entry name" value="ARSB"/>
</dbReference>
<keyword evidence="10" id="KW-1185">Reference proteome</keyword>
<evidence type="ECO:0000256" key="1">
    <source>
        <dbReference type="ARBA" id="ARBA00001913"/>
    </source>
</evidence>
<accession>A0A9J6EE78</accession>
<dbReference type="InterPro" id="IPR024607">
    <property type="entry name" value="Sulfatase_CS"/>
</dbReference>
<evidence type="ECO:0000313" key="9">
    <source>
        <dbReference type="EMBL" id="KAH8032652.1"/>
    </source>
</evidence>
<keyword evidence="4" id="KW-0378">Hydrolase</keyword>
<name>A0A9J6EE78_RHIMP</name>
<feature type="domain" description="Sulfatase N-terminal" evidence="8">
    <location>
        <begin position="28"/>
        <end position="350"/>
    </location>
</feature>
<evidence type="ECO:0000256" key="2">
    <source>
        <dbReference type="ARBA" id="ARBA00008779"/>
    </source>
</evidence>
<comment type="cofactor">
    <cofactor evidence="1">
        <name>Ca(2+)</name>
        <dbReference type="ChEBI" id="CHEBI:29108"/>
    </cofactor>
</comment>
<dbReference type="Pfam" id="PF00884">
    <property type="entry name" value="Sulfatase"/>
    <property type="match status" value="1"/>
</dbReference>
<evidence type="ECO:0000256" key="4">
    <source>
        <dbReference type="ARBA" id="ARBA00022801"/>
    </source>
</evidence>
<dbReference type="Gene3D" id="3.40.720.10">
    <property type="entry name" value="Alkaline Phosphatase, subunit A"/>
    <property type="match status" value="1"/>
</dbReference>
<sequence>MYACTTTSSQLSHHRFHTVYTVTNICTTQGWNDVSFHGSRQIPTPNIDALAASGMMLQRHYTSPDCTPSRTALMTARYPARTDVGYEVFPPASKDTLSLRFELLPQWLKRLGYSTHMVGKWHLGYKSVQHTPTWRGFDTFLGYYNGDIFYFNHTIREEQHCGLDLWRNVGHSTQSATDLNGTYSTHLFNDEAKRIIAEHDVKKPLFLHVCHEAGHTVCDNCTAEAPKENVDNFAYISNYNRSALAGAIEVMDQSVGEVLAALQSRGMLADSIVIFASDNGGGPLASSAVKYSNAGSNWPLRGVKEEIWEGGVRTPAVFWSGRSSGSLPRPPSQQVLHISDWAPTLYAAAGGDPRDLGDVDGKNQWDLLSTGKGNGREEVLLDIEGKEKMAALISGSGPNDPELDTQVAPPQGQPPEDLDLDTLVTSSMAWKALQNASLDAGGRSQSSPRANWRQEAMLNCTANNGSTQSNFDPYDKVFVFDIFSDPCELNNLASSNTKLRDELLKKLAEYRKTTKPRPSNYISDKRGYPEHHHCTWSPWIAKKGSRNATEALARRQRKSRRPVGPTRRGESPRLRNEAKHKKVVELVSPKAGVRVNRERVARRMPWPCVEDTGCAWRHRHTGLTRHEDDGSPVACHGSGERVTAHAPPRADDSTRRQEEGDVILVAVAAPSYRFLLSLTWPVGGKSSATERPTDKPAAAAPRWT</sequence>
<comment type="similarity">
    <text evidence="2">Belongs to the sulfatase family.</text>
</comment>
<dbReference type="AlphaFoldDB" id="A0A9J6EE78"/>
<evidence type="ECO:0000259" key="8">
    <source>
        <dbReference type="Pfam" id="PF00884"/>
    </source>
</evidence>
<organism evidence="9 10">
    <name type="scientific">Rhipicephalus microplus</name>
    <name type="common">Cattle tick</name>
    <name type="synonym">Boophilus microplus</name>
    <dbReference type="NCBI Taxonomy" id="6941"/>
    <lineage>
        <taxon>Eukaryota</taxon>
        <taxon>Metazoa</taxon>
        <taxon>Ecdysozoa</taxon>
        <taxon>Arthropoda</taxon>
        <taxon>Chelicerata</taxon>
        <taxon>Arachnida</taxon>
        <taxon>Acari</taxon>
        <taxon>Parasitiformes</taxon>
        <taxon>Ixodida</taxon>
        <taxon>Ixodoidea</taxon>
        <taxon>Ixodidae</taxon>
        <taxon>Rhipicephalinae</taxon>
        <taxon>Rhipicephalus</taxon>
        <taxon>Boophilus</taxon>
    </lineage>
</organism>
<protein>
    <recommendedName>
        <fullName evidence="8">Sulfatase N-terminal domain-containing protein</fullName>
    </recommendedName>
</protein>
<dbReference type="PROSITE" id="PS00149">
    <property type="entry name" value="SULFATASE_2"/>
    <property type="match status" value="1"/>
</dbReference>
<keyword evidence="3" id="KW-0479">Metal-binding</keyword>
<dbReference type="SUPFAM" id="SSF53649">
    <property type="entry name" value="Alkaline phosphatase-like"/>
    <property type="match status" value="1"/>
</dbReference>
<dbReference type="Gene3D" id="3.30.1120.10">
    <property type="match status" value="1"/>
</dbReference>
<dbReference type="PANTHER" id="PTHR10342:SF273">
    <property type="entry name" value="RE14504P"/>
    <property type="match status" value="1"/>
</dbReference>
<feature type="region of interest" description="Disordered" evidence="7">
    <location>
        <begin position="682"/>
        <end position="704"/>
    </location>
</feature>
<dbReference type="Proteomes" id="UP000821866">
    <property type="component" value="Chromosome 3"/>
</dbReference>
<gene>
    <name evidence="9" type="ORF">HPB51_026105</name>
</gene>
<feature type="compositionally biased region" description="Basic and acidic residues" evidence="7">
    <location>
        <begin position="567"/>
        <end position="577"/>
    </location>
</feature>
<evidence type="ECO:0000256" key="3">
    <source>
        <dbReference type="ARBA" id="ARBA00022723"/>
    </source>
</evidence>
<evidence type="ECO:0000256" key="7">
    <source>
        <dbReference type="SAM" id="MobiDB-lite"/>
    </source>
</evidence>
<feature type="compositionally biased region" description="Basic and acidic residues" evidence="7">
    <location>
        <begin position="638"/>
        <end position="657"/>
    </location>
</feature>
<dbReference type="VEuPathDB" id="VectorBase:LOC119163461"/>
<evidence type="ECO:0000256" key="6">
    <source>
        <dbReference type="ARBA" id="ARBA00023180"/>
    </source>
</evidence>
<comment type="caution">
    <text evidence="9">The sequence shown here is derived from an EMBL/GenBank/DDBJ whole genome shotgun (WGS) entry which is preliminary data.</text>
</comment>
<reference evidence="9" key="2">
    <citation type="submission" date="2021-09" db="EMBL/GenBank/DDBJ databases">
        <authorList>
            <person name="Jia N."/>
            <person name="Wang J."/>
            <person name="Shi W."/>
            <person name="Du L."/>
            <person name="Sun Y."/>
            <person name="Zhan W."/>
            <person name="Jiang J."/>
            <person name="Wang Q."/>
            <person name="Zhang B."/>
            <person name="Ji P."/>
            <person name="Sakyi L.B."/>
            <person name="Cui X."/>
            <person name="Yuan T."/>
            <person name="Jiang B."/>
            <person name="Yang W."/>
            <person name="Lam T.T.-Y."/>
            <person name="Chang Q."/>
            <person name="Ding S."/>
            <person name="Wang X."/>
            <person name="Zhu J."/>
            <person name="Ruan X."/>
            <person name="Zhao L."/>
            <person name="Wei J."/>
            <person name="Que T."/>
            <person name="Du C."/>
            <person name="Cheng J."/>
            <person name="Dai P."/>
            <person name="Han X."/>
            <person name="Huang E."/>
            <person name="Gao Y."/>
            <person name="Liu J."/>
            <person name="Shao H."/>
            <person name="Ye R."/>
            <person name="Li L."/>
            <person name="Wei W."/>
            <person name="Wang X."/>
            <person name="Wang C."/>
            <person name="Huo Q."/>
            <person name="Li W."/>
            <person name="Guo W."/>
            <person name="Chen H."/>
            <person name="Chen S."/>
            <person name="Zhou L."/>
            <person name="Zhou L."/>
            <person name="Ni X."/>
            <person name="Tian J."/>
            <person name="Zhou Y."/>
            <person name="Sheng Y."/>
            <person name="Liu T."/>
            <person name="Pan Y."/>
            <person name="Xia L."/>
            <person name="Li J."/>
            <person name="Zhao F."/>
            <person name="Cao W."/>
        </authorList>
    </citation>
    <scope>NUCLEOTIDE SEQUENCE</scope>
    <source>
        <strain evidence="9">Rmic-2018</strain>
        <tissue evidence="9">Larvae</tissue>
    </source>
</reference>
<feature type="region of interest" description="Disordered" evidence="7">
    <location>
        <begin position="393"/>
        <end position="415"/>
    </location>
</feature>
<feature type="region of interest" description="Disordered" evidence="7">
    <location>
        <begin position="623"/>
        <end position="657"/>
    </location>
</feature>
<keyword evidence="5" id="KW-0106">Calcium</keyword>
<proteinExistence type="inferred from homology"/>
<dbReference type="InterPro" id="IPR017850">
    <property type="entry name" value="Alkaline_phosphatase_core_sf"/>
</dbReference>